<name>A0AA96WUM8_LEPBY</name>
<protein>
    <submittedName>
        <fullName evidence="2">Rpn family recombination-promoting nuclease/putative transposase</fullName>
    </submittedName>
</protein>
<dbReference type="PANTHER" id="PTHR35586">
    <property type="entry name" value="SLL1691 PROTEIN"/>
    <property type="match status" value="1"/>
</dbReference>
<gene>
    <name evidence="2" type="ORF">Q2T42_29450</name>
</gene>
<dbReference type="InterPro" id="IPR025587">
    <property type="entry name" value="DUF4351"/>
</dbReference>
<dbReference type="RefSeq" id="WP_316427308.1">
    <property type="nucleotide sequence ID" value="NZ_CP130144.1"/>
</dbReference>
<dbReference type="InterPro" id="IPR022573">
    <property type="entry name" value="DUF2887"/>
</dbReference>
<evidence type="ECO:0000259" key="1">
    <source>
        <dbReference type="Pfam" id="PF14261"/>
    </source>
</evidence>
<organism evidence="2">
    <name type="scientific">Leptolyngbya boryana CZ1</name>
    <dbReference type="NCBI Taxonomy" id="3060204"/>
    <lineage>
        <taxon>Bacteria</taxon>
        <taxon>Bacillati</taxon>
        <taxon>Cyanobacteriota</taxon>
        <taxon>Cyanophyceae</taxon>
        <taxon>Leptolyngbyales</taxon>
        <taxon>Leptolyngbyaceae</taxon>
        <taxon>Leptolyngbya group</taxon>
        <taxon>Leptolyngbya</taxon>
    </lineage>
</organism>
<feature type="domain" description="DUF4351" evidence="1">
    <location>
        <begin position="215"/>
        <end position="272"/>
    </location>
</feature>
<accession>A0AA96WUM8</accession>
<reference evidence="2" key="2">
    <citation type="submission" date="2023-07" db="EMBL/GenBank/DDBJ databases">
        <authorList>
            <person name="Bai X.-H."/>
            <person name="Wang H.-H."/>
            <person name="Wang J."/>
            <person name="Ma M.-Y."/>
            <person name="Hu H.-H."/>
            <person name="Song Z.-L."/>
            <person name="Ma H.-G."/>
            <person name="Fan Y."/>
            <person name="Du C.-Y."/>
            <person name="Xu J.-C."/>
        </authorList>
    </citation>
    <scope>NUCLEOTIDE SEQUENCE</scope>
    <source>
        <strain evidence="2">CZ1</strain>
    </source>
</reference>
<evidence type="ECO:0000313" key="2">
    <source>
        <dbReference type="EMBL" id="WNZ45921.1"/>
    </source>
</evidence>
<reference evidence="2" key="1">
    <citation type="journal article" date="2023" name="Plants (Basel)">
        <title>Genomic Analysis of Leptolyngbya boryana CZ1 Reveals Efficient Carbon Fixation Modules.</title>
        <authorList>
            <person name="Bai X."/>
            <person name="Wang H."/>
            <person name="Cheng W."/>
            <person name="Wang J."/>
            <person name="Ma M."/>
            <person name="Hu H."/>
            <person name="Song Z."/>
            <person name="Ma H."/>
            <person name="Fan Y."/>
            <person name="Du C."/>
            <person name="Xu J."/>
        </authorList>
    </citation>
    <scope>NUCLEOTIDE SEQUENCE</scope>
    <source>
        <strain evidence="2">CZ1</strain>
    </source>
</reference>
<dbReference type="Pfam" id="PF11103">
    <property type="entry name" value="DUF2887"/>
    <property type="match status" value="1"/>
</dbReference>
<dbReference type="InterPro" id="IPR010106">
    <property type="entry name" value="RpnA"/>
</dbReference>
<dbReference type="Pfam" id="PF14261">
    <property type="entry name" value="DUF4351"/>
    <property type="match status" value="1"/>
</dbReference>
<dbReference type="AlphaFoldDB" id="A0AA96WUM8"/>
<dbReference type="PANTHER" id="PTHR35586:SF2">
    <property type="entry name" value="SLL1542 PROTEIN"/>
    <property type="match status" value="1"/>
</dbReference>
<dbReference type="NCBIfam" id="TIGR01784">
    <property type="entry name" value="T_den_put_tspse"/>
    <property type="match status" value="1"/>
</dbReference>
<proteinExistence type="predicted"/>
<sequence length="276" mass="32001">MRRDPIFYQMFQRSPQLLFDLIGDRPHNAASYQFDSVAVKEPKFEIDGVFLPPESEPGIVFFSEVQFQKDQTLYERLFSESSLYFYRNRSRFSDWQAVIIYPSRSTEQDDIHPHRSLLNGEQVHRVYLNELGEIRSLPIPIAVVVLTIVKEEQAADEARYLLTRTQQADFPDQERQNIIDVVTSIMLYKFSSLSQTEIRAMLGLDLTEEPRAIREAKEEGERSLIFRQLTKKVGQLDDAMRSQVAILSSEQLEQLGEALLDFATVKDLETWLSEQG</sequence>
<dbReference type="EMBL" id="CP130144">
    <property type="protein sequence ID" value="WNZ45921.1"/>
    <property type="molecule type" value="Genomic_DNA"/>
</dbReference>